<evidence type="ECO:0000313" key="4">
    <source>
        <dbReference type="EMBL" id="MCL7749618.1"/>
    </source>
</evidence>
<protein>
    <recommendedName>
        <fullName evidence="6">TRAP-type C4-dicarboxylate transport system, substrate-binding protein</fullName>
    </recommendedName>
</protein>
<feature type="signal peptide" evidence="3">
    <location>
        <begin position="1"/>
        <end position="19"/>
    </location>
</feature>
<dbReference type="PANTHER" id="PTHR33376">
    <property type="match status" value="1"/>
</dbReference>
<dbReference type="PROSITE" id="PS51257">
    <property type="entry name" value="PROKAR_LIPOPROTEIN"/>
    <property type="match status" value="1"/>
</dbReference>
<evidence type="ECO:0008006" key="6">
    <source>
        <dbReference type="Google" id="ProtNLM"/>
    </source>
</evidence>
<dbReference type="RefSeq" id="WP_250098478.1">
    <property type="nucleotide sequence ID" value="NZ_JAKRYL010000033.1"/>
</dbReference>
<dbReference type="InterPro" id="IPR018389">
    <property type="entry name" value="DctP_fam"/>
</dbReference>
<evidence type="ECO:0000256" key="1">
    <source>
        <dbReference type="ARBA" id="ARBA00022729"/>
    </source>
</evidence>
<keyword evidence="1 3" id="KW-0732">Signal</keyword>
<accession>A0A9X2I8A5</accession>
<sequence length="388" mass="42900">MKKISMLLMLLLASVFILAACSGGSTESSGESNGESSGASSSGESSNSEETIKLRVGSGVTQEHFSYQSFFNAWMERVEEETNVEFELHLGGSLISMGQGFEALNDGLVDVVMPLYPLYDTQRFPLSEVSMLPVVDTTVNAASKAYADIVFGNVDIVDGKNYQELEFGDRDLKLWPAPTTEAYSMSFANGQPTSMDDISGLSMRTPGRVLEIFSREIGVNPVSLPATEAYDALSRGAIDGIYFSISDWSSYGLDELFDYTIRGANLGYFSHIFGMTQQTWDSLPADVQDVMERVTHELIMSDQTYQTFRDLEEKDLTANAEVGGVVEHISDQPQDIQDDVSSAMVNTWLEWIRINEENGVPGREIAKIWRDLIIEYGGDVPQEIHNLE</sequence>
<feature type="compositionally biased region" description="Low complexity" evidence="2">
    <location>
        <begin position="25"/>
        <end position="49"/>
    </location>
</feature>
<dbReference type="Gene3D" id="3.40.190.170">
    <property type="entry name" value="Bacterial extracellular solute-binding protein, family 7"/>
    <property type="match status" value="1"/>
</dbReference>
<reference evidence="4" key="1">
    <citation type="submission" date="2022-02" db="EMBL/GenBank/DDBJ databases">
        <title>Halalkalibacter sp. nov. isolated from Lonar Lake, India.</title>
        <authorList>
            <person name="Joshi A."/>
            <person name="Thite S."/>
            <person name="Lodha T."/>
        </authorList>
    </citation>
    <scope>NUCLEOTIDE SEQUENCE</scope>
    <source>
        <strain evidence="4">MEB205</strain>
    </source>
</reference>
<feature type="chain" id="PRO_5040862551" description="TRAP-type C4-dicarboxylate transport system, substrate-binding protein" evidence="3">
    <location>
        <begin position="20"/>
        <end position="388"/>
    </location>
</feature>
<comment type="caution">
    <text evidence="4">The sequence shown here is derived from an EMBL/GenBank/DDBJ whole genome shotgun (WGS) entry which is preliminary data.</text>
</comment>
<keyword evidence="5" id="KW-1185">Reference proteome</keyword>
<dbReference type="InterPro" id="IPR038404">
    <property type="entry name" value="TRAP_DctP_sf"/>
</dbReference>
<evidence type="ECO:0000256" key="2">
    <source>
        <dbReference type="SAM" id="MobiDB-lite"/>
    </source>
</evidence>
<dbReference type="GO" id="GO:0055085">
    <property type="term" value="P:transmembrane transport"/>
    <property type="evidence" value="ECO:0007669"/>
    <property type="project" value="InterPro"/>
</dbReference>
<evidence type="ECO:0000313" key="5">
    <source>
        <dbReference type="Proteomes" id="UP001139150"/>
    </source>
</evidence>
<proteinExistence type="predicted"/>
<name>A0A9X2I8A5_9BACI</name>
<dbReference type="Proteomes" id="UP001139150">
    <property type="component" value="Unassembled WGS sequence"/>
</dbReference>
<dbReference type="Pfam" id="PF03480">
    <property type="entry name" value="DctP"/>
    <property type="match status" value="1"/>
</dbReference>
<dbReference type="PANTHER" id="PTHR33376:SF15">
    <property type="entry name" value="BLL6794 PROTEIN"/>
    <property type="match status" value="1"/>
</dbReference>
<gene>
    <name evidence="4" type="ORF">MF646_21095</name>
</gene>
<dbReference type="AlphaFoldDB" id="A0A9X2I8A5"/>
<evidence type="ECO:0000256" key="3">
    <source>
        <dbReference type="SAM" id="SignalP"/>
    </source>
</evidence>
<dbReference type="EMBL" id="JAKRYL010000033">
    <property type="protein sequence ID" value="MCL7749618.1"/>
    <property type="molecule type" value="Genomic_DNA"/>
</dbReference>
<organism evidence="4 5">
    <name type="scientific">Halalkalibacter alkaliphilus</name>
    <dbReference type="NCBI Taxonomy" id="2917993"/>
    <lineage>
        <taxon>Bacteria</taxon>
        <taxon>Bacillati</taxon>
        <taxon>Bacillota</taxon>
        <taxon>Bacilli</taxon>
        <taxon>Bacillales</taxon>
        <taxon>Bacillaceae</taxon>
        <taxon>Halalkalibacter</taxon>
    </lineage>
</organism>
<feature type="region of interest" description="Disordered" evidence="2">
    <location>
        <begin position="25"/>
        <end position="51"/>
    </location>
</feature>